<dbReference type="SUPFAM" id="SSF53098">
    <property type="entry name" value="Ribonuclease H-like"/>
    <property type="match status" value="1"/>
</dbReference>
<evidence type="ECO:0000313" key="2">
    <source>
        <dbReference type="EMBL" id="CAH9140449.1"/>
    </source>
</evidence>
<keyword evidence="3" id="KW-1185">Reference proteome</keyword>
<evidence type="ECO:0000259" key="1">
    <source>
        <dbReference type="Pfam" id="PF13456"/>
    </source>
</evidence>
<evidence type="ECO:0000313" key="3">
    <source>
        <dbReference type="Proteomes" id="UP001152523"/>
    </source>
</evidence>
<dbReference type="InterPro" id="IPR044730">
    <property type="entry name" value="RNase_H-like_dom_plant"/>
</dbReference>
<proteinExistence type="predicted"/>
<dbReference type="CDD" id="cd06222">
    <property type="entry name" value="RNase_H_like"/>
    <property type="match status" value="1"/>
</dbReference>
<protein>
    <recommendedName>
        <fullName evidence="1">RNase H type-1 domain-containing protein</fullName>
    </recommendedName>
</protein>
<sequence length="148" mass="16619">MYYWSLWNFRNRKIWNGEASTIEQIITLAKSVLGGWRAVQETCSASLKHSGREPLQMWRKPEQGRLKVNIDAAVGANARRGLAWVVRDANGEFVAAGARPWLGGISAKEAEILGVREALSWIKEIGWDLIDFESDAYEVVSAIKMEVV</sequence>
<accession>A0AAV0FYJ6</accession>
<dbReference type="Pfam" id="PF13456">
    <property type="entry name" value="RVT_3"/>
    <property type="match status" value="1"/>
</dbReference>
<dbReference type="InterPro" id="IPR002156">
    <property type="entry name" value="RNaseH_domain"/>
</dbReference>
<organism evidence="2 3">
    <name type="scientific">Cuscuta epithymum</name>
    <dbReference type="NCBI Taxonomy" id="186058"/>
    <lineage>
        <taxon>Eukaryota</taxon>
        <taxon>Viridiplantae</taxon>
        <taxon>Streptophyta</taxon>
        <taxon>Embryophyta</taxon>
        <taxon>Tracheophyta</taxon>
        <taxon>Spermatophyta</taxon>
        <taxon>Magnoliopsida</taxon>
        <taxon>eudicotyledons</taxon>
        <taxon>Gunneridae</taxon>
        <taxon>Pentapetalae</taxon>
        <taxon>asterids</taxon>
        <taxon>lamiids</taxon>
        <taxon>Solanales</taxon>
        <taxon>Convolvulaceae</taxon>
        <taxon>Cuscuteae</taxon>
        <taxon>Cuscuta</taxon>
        <taxon>Cuscuta subgen. Cuscuta</taxon>
    </lineage>
</organism>
<feature type="domain" description="RNase H type-1" evidence="1">
    <location>
        <begin position="69"/>
        <end position="145"/>
    </location>
</feature>
<gene>
    <name evidence="2" type="ORF">CEPIT_LOCUS38352</name>
</gene>
<dbReference type="GO" id="GO:0003676">
    <property type="term" value="F:nucleic acid binding"/>
    <property type="evidence" value="ECO:0007669"/>
    <property type="project" value="InterPro"/>
</dbReference>
<dbReference type="AlphaFoldDB" id="A0AAV0FYJ6"/>
<dbReference type="PANTHER" id="PTHR47074:SF48">
    <property type="entry name" value="POLYNUCLEOTIDYL TRANSFERASE, RIBONUCLEASE H-LIKE SUPERFAMILY PROTEIN"/>
    <property type="match status" value="1"/>
</dbReference>
<reference evidence="2" key="1">
    <citation type="submission" date="2022-07" db="EMBL/GenBank/DDBJ databases">
        <authorList>
            <person name="Macas J."/>
            <person name="Novak P."/>
            <person name="Neumann P."/>
        </authorList>
    </citation>
    <scope>NUCLEOTIDE SEQUENCE</scope>
</reference>
<dbReference type="EMBL" id="CAMAPF010001023">
    <property type="protein sequence ID" value="CAH9140449.1"/>
    <property type="molecule type" value="Genomic_DNA"/>
</dbReference>
<dbReference type="Proteomes" id="UP001152523">
    <property type="component" value="Unassembled WGS sequence"/>
</dbReference>
<dbReference type="PANTHER" id="PTHR47074">
    <property type="entry name" value="BNAC02G40300D PROTEIN"/>
    <property type="match status" value="1"/>
</dbReference>
<dbReference type="Gene3D" id="3.30.420.10">
    <property type="entry name" value="Ribonuclease H-like superfamily/Ribonuclease H"/>
    <property type="match status" value="1"/>
</dbReference>
<dbReference type="GO" id="GO:0004523">
    <property type="term" value="F:RNA-DNA hybrid ribonuclease activity"/>
    <property type="evidence" value="ECO:0007669"/>
    <property type="project" value="InterPro"/>
</dbReference>
<dbReference type="InterPro" id="IPR052929">
    <property type="entry name" value="RNase_H-like_EbsB-rel"/>
</dbReference>
<dbReference type="InterPro" id="IPR012337">
    <property type="entry name" value="RNaseH-like_sf"/>
</dbReference>
<dbReference type="InterPro" id="IPR036397">
    <property type="entry name" value="RNaseH_sf"/>
</dbReference>
<name>A0AAV0FYJ6_9ASTE</name>
<comment type="caution">
    <text evidence="2">The sequence shown here is derived from an EMBL/GenBank/DDBJ whole genome shotgun (WGS) entry which is preliminary data.</text>
</comment>